<dbReference type="PANTHER" id="PTHR30290">
    <property type="entry name" value="PERIPLASMIC BINDING COMPONENT OF ABC TRANSPORTER"/>
    <property type="match status" value="1"/>
</dbReference>
<sequence>MFVKKNFATGVVIAASTALMLTACGGSGDDNRSQGFDDCQDFPAECNSGPRRDGEEVVWALDASWNSWSEVHSSFGAAAGDVISPVFPRTGTFHPDGEWVLNSALFEKEPELINEDPMEVEYFLKEGANWGDGNPIGLDDFIYNWYAWSGDPDMCDQDLCSPRSGAWGPNVEQISETDEGTIVVRYVDGYLTPEWKFAAVLTNPAHLAEQYGFEDWKTDPTVMGESLVNFVNTVPEYSAGPYKIVDAEMGDYVRFEINQDYLGDTQPVLSNIRMEYFADTSAIITEMRQGTVHGATPGRHDPDDISALRSSSGFRYNVAPGPGWSHIDLNMNNQFLQDKQLRRAVLVAFDIEQVLDRTVRLSHDQVEVRGNHIFPTRTDYYVDYVTSTGQGSGDVFFASEILEDADYYWEQGKLFTPDGEQVTLEYRLPTEGINSQVQAELFQSVLGEIGIEVTLVTYEPSDLTEVLMGAQFDVIGFQWISSPTFASAPSQFWHSTSNSNFGNLENENIDELVQSVLQTTDMDEAAARANAAVEAVVEEAYVLPITDNPVLVMVHEDLVNVRDNWASQQRGLYNIEEWGWLDEGSA</sequence>
<dbReference type="Gene3D" id="3.10.105.10">
    <property type="entry name" value="Dipeptide-binding Protein, Domain 3"/>
    <property type="match status" value="1"/>
</dbReference>
<protein>
    <recommendedName>
        <fullName evidence="2">Solute-binding protein family 5 domain-containing protein</fullName>
    </recommendedName>
</protein>
<dbReference type="Pfam" id="PF00496">
    <property type="entry name" value="SBP_bac_5"/>
    <property type="match status" value="1"/>
</dbReference>
<name>A0A895XH82_9ACTN</name>
<dbReference type="PROSITE" id="PS51257">
    <property type="entry name" value="PROKAR_LIPOPROTEIN"/>
    <property type="match status" value="1"/>
</dbReference>
<evidence type="ECO:0000259" key="2">
    <source>
        <dbReference type="Pfam" id="PF00496"/>
    </source>
</evidence>
<dbReference type="AlphaFoldDB" id="A0A895XH82"/>
<dbReference type="Gene3D" id="3.40.190.10">
    <property type="entry name" value="Periplasmic binding protein-like II"/>
    <property type="match status" value="1"/>
</dbReference>
<feature type="domain" description="Solute-binding protein family 5" evidence="2">
    <location>
        <begin position="113"/>
        <end position="499"/>
    </location>
</feature>
<feature type="chain" id="PRO_5039168904" description="Solute-binding protein family 5 domain-containing protein" evidence="1">
    <location>
        <begin position="24"/>
        <end position="586"/>
    </location>
</feature>
<dbReference type="PANTHER" id="PTHR30290:SF65">
    <property type="entry name" value="MONOACYL PHOSPHATIDYLINOSITOL TETRAMANNOSIDE-BINDING PROTEIN LPQW-RELATED"/>
    <property type="match status" value="1"/>
</dbReference>
<keyword evidence="4" id="KW-1185">Reference proteome</keyword>
<reference evidence="3" key="1">
    <citation type="submission" date="2021-02" db="EMBL/GenBank/DDBJ databases">
        <title>Natronoglycomyces albus gen. nov., sp. nov, a haloalkaliphilic actinobacterium from a soda solonchak soil.</title>
        <authorList>
            <person name="Sorokin D.Y."/>
            <person name="Khijniak T.V."/>
            <person name="Zakharycheva A.P."/>
            <person name="Boueva O.V."/>
            <person name="Ariskina E.V."/>
            <person name="Hahnke R.L."/>
            <person name="Bunk B."/>
            <person name="Sproer C."/>
            <person name="Schumann P."/>
            <person name="Evtushenko L.I."/>
            <person name="Kublanov I.V."/>
        </authorList>
    </citation>
    <scope>NUCLEOTIDE SEQUENCE</scope>
    <source>
        <strain evidence="3">DSM 106290</strain>
    </source>
</reference>
<dbReference type="EMBL" id="CP070496">
    <property type="protein sequence ID" value="QSB04704.1"/>
    <property type="molecule type" value="Genomic_DNA"/>
</dbReference>
<dbReference type="RefSeq" id="WP_213170701.1">
    <property type="nucleotide sequence ID" value="NZ_CP070496.1"/>
</dbReference>
<dbReference type="SUPFAM" id="SSF53850">
    <property type="entry name" value="Periplasmic binding protein-like II"/>
    <property type="match status" value="1"/>
</dbReference>
<dbReference type="InterPro" id="IPR039424">
    <property type="entry name" value="SBP_5"/>
</dbReference>
<organism evidence="3 4">
    <name type="scientific">Natronoglycomyces albus</name>
    <dbReference type="NCBI Taxonomy" id="2811108"/>
    <lineage>
        <taxon>Bacteria</taxon>
        <taxon>Bacillati</taxon>
        <taxon>Actinomycetota</taxon>
        <taxon>Actinomycetes</taxon>
        <taxon>Glycomycetales</taxon>
        <taxon>Glycomycetaceae</taxon>
        <taxon>Natronoglycomyces</taxon>
    </lineage>
</organism>
<evidence type="ECO:0000313" key="4">
    <source>
        <dbReference type="Proteomes" id="UP000662939"/>
    </source>
</evidence>
<dbReference type="GO" id="GO:0015833">
    <property type="term" value="P:peptide transport"/>
    <property type="evidence" value="ECO:0007669"/>
    <property type="project" value="TreeGrafter"/>
</dbReference>
<accession>A0A895XH82</accession>
<proteinExistence type="predicted"/>
<gene>
    <name evidence="3" type="ORF">JQS30_13130</name>
</gene>
<dbReference type="InterPro" id="IPR000914">
    <property type="entry name" value="SBP_5_dom"/>
</dbReference>
<dbReference type="KEGG" id="nav:JQS30_13130"/>
<evidence type="ECO:0000313" key="3">
    <source>
        <dbReference type="EMBL" id="QSB04704.1"/>
    </source>
</evidence>
<evidence type="ECO:0000256" key="1">
    <source>
        <dbReference type="SAM" id="SignalP"/>
    </source>
</evidence>
<dbReference type="GO" id="GO:1904680">
    <property type="term" value="F:peptide transmembrane transporter activity"/>
    <property type="evidence" value="ECO:0007669"/>
    <property type="project" value="TreeGrafter"/>
</dbReference>
<keyword evidence="1" id="KW-0732">Signal</keyword>
<feature type="signal peptide" evidence="1">
    <location>
        <begin position="1"/>
        <end position="23"/>
    </location>
</feature>
<dbReference type="Proteomes" id="UP000662939">
    <property type="component" value="Chromosome"/>
</dbReference>